<sequence length="508" mass="56806">MLPSLHPAKRPRIAGDSPEAETATAREIVSKSRTEMARLKARIQDLEKIILDNERRIFSINRLPPEILLTIFQYSSPPFTEPCPCYVERQGPLLVSQVCRRWRNVALSSQSLWSFPTIYAENNQIPSQMNRHLARAGTADLHPALYASEKNVKSFAKLLAPLAATSDRWVSALIAFDWVYFEDEIGAVHDHVGRLEELQIEGFWGGDDEEDHPFAEEGKLTAFSIAPRLRKLRVKGVCEPTVSLGLPWHQLTDYRGLGTAYDHIEVLKCCQNLVRLHLMFSEPASIVDDAPVLVELPHLTDLHLGESALLRVMSLPKLHTLAVQRIPEGTEAVDALLPLLELIQREPPPNLSSLSLVGSTLVTPTLISILELLPVLDTLRLPLRRCNTTALNEIFTRLTVKPLHPECHCQCLSHNLQTLELDGRSATFDQANLVEMVRSRSAPEQMMNCGCMPIRRLGLRTGKIRPIQPSIAEELGTLAVDSKFSLNIRTSFIVDSDGAADTARYWAT</sequence>
<dbReference type="PANTHER" id="PTHR38926:SF72">
    <property type="entry name" value="IM:7136021-RELATED"/>
    <property type="match status" value="1"/>
</dbReference>
<dbReference type="AlphaFoldDB" id="A0AAW0DM14"/>
<feature type="domain" description="F-box" evidence="3">
    <location>
        <begin position="60"/>
        <end position="115"/>
    </location>
</feature>
<feature type="region of interest" description="Disordered" evidence="2">
    <location>
        <begin position="1"/>
        <end position="23"/>
    </location>
</feature>
<feature type="coiled-coil region" evidence="1">
    <location>
        <begin position="29"/>
        <end position="56"/>
    </location>
</feature>
<keyword evidence="1" id="KW-0175">Coiled coil</keyword>
<dbReference type="EMBL" id="JAWWNJ010000006">
    <property type="protein sequence ID" value="KAK7053658.1"/>
    <property type="molecule type" value="Genomic_DNA"/>
</dbReference>
<evidence type="ECO:0000259" key="3">
    <source>
        <dbReference type="Pfam" id="PF12937"/>
    </source>
</evidence>
<dbReference type="InterPro" id="IPR036047">
    <property type="entry name" value="F-box-like_dom_sf"/>
</dbReference>
<dbReference type="Gene3D" id="1.20.1280.50">
    <property type="match status" value="1"/>
</dbReference>
<evidence type="ECO:0000256" key="1">
    <source>
        <dbReference type="SAM" id="Coils"/>
    </source>
</evidence>
<evidence type="ECO:0000313" key="4">
    <source>
        <dbReference type="EMBL" id="KAK7053658.1"/>
    </source>
</evidence>
<dbReference type="SUPFAM" id="SSF81383">
    <property type="entry name" value="F-box domain"/>
    <property type="match status" value="1"/>
</dbReference>
<dbReference type="Proteomes" id="UP001362999">
    <property type="component" value="Unassembled WGS sequence"/>
</dbReference>
<dbReference type="Pfam" id="PF12937">
    <property type="entry name" value="F-box-like"/>
    <property type="match status" value="1"/>
</dbReference>
<protein>
    <submittedName>
        <fullName evidence="4">F-box domain-containing protein</fullName>
    </submittedName>
</protein>
<evidence type="ECO:0000313" key="5">
    <source>
        <dbReference type="Proteomes" id="UP001362999"/>
    </source>
</evidence>
<keyword evidence="5" id="KW-1185">Reference proteome</keyword>
<dbReference type="InterPro" id="IPR001810">
    <property type="entry name" value="F-box_dom"/>
</dbReference>
<dbReference type="Gene3D" id="3.80.10.10">
    <property type="entry name" value="Ribonuclease Inhibitor"/>
    <property type="match status" value="1"/>
</dbReference>
<organism evidence="4 5">
    <name type="scientific">Favolaschia claudopus</name>
    <dbReference type="NCBI Taxonomy" id="2862362"/>
    <lineage>
        <taxon>Eukaryota</taxon>
        <taxon>Fungi</taxon>
        <taxon>Dikarya</taxon>
        <taxon>Basidiomycota</taxon>
        <taxon>Agaricomycotina</taxon>
        <taxon>Agaricomycetes</taxon>
        <taxon>Agaricomycetidae</taxon>
        <taxon>Agaricales</taxon>
        <taxon>Marasmiineae</taxon>
        <taxon>Mycenaceae</taxon>
        <taxon>Favolaschia</taxon>
    </lineage>
</organism>
<comment type="caution">
    <text evidence="4">The sequence shown here is derived from an EMBL/GenBank/DDBJ whole genome shotgun (WGS) entry which is preliminary data.</text>
</comment>
<proteinExistence type="predicted"/>
<accession>A0AAW0DM14</accession>
<reference evidence="4 5" key="1">
    <citation type="journal article" date="2024" name="J Genomics">
        <title>Draft genome sequencing and assembly of Favolaschia claudopus CIRM-BRFM 2984 isolated from oak limbs.</title>
        <authorList>
            <person name="Navarro D."/>
            <person name="Drula E."/>
            <person name="Chaduli D."/>
            <person name="Cazenave R."/>
            <person name="Ahrendt S."/>
            <person name="Wang J."/>
            <person name="Lipzen A."/>
            <person name="Daum C."/>
            <person name="Barry K."/>
            <person name="Grigoriev I.V."/>
            <person name="Favel A."/>
            <person name="Rosso M.N."/>
            <person name="Martin F."/>
        </authorList>
    </citation>
    <scope>NUCLEOTIDE SEQUENCE [LARGE SCALE GENOMIC DNA]</scope>
    <source>
        <strain evidence="4 5">CIRM-BRFM 2984</strain>
    </source>
</reference>
<dbReference type="InterPro" id="IPR032675">
    <property type="entry name" value="LRR_dom_sf"/>
</dbReference>
<name>A0AAW0DM14_9AGAR</name>
<gene>
    <name evidence="4" type="ORF">R3P38DRAFT_2851478</name>
</gene>
<evidence type="ECO:0000256" key="2">
    <source>
        <dbReference type="SAM" id="MobiDB-lite"/>
    </source>
</evidence>
<dbReference type="PANTHER" id="PTHR38926">
    <property type="entry name" value="F-BOX DOMAIN CONTAINING PROTEIN, EXPRESSED"/>
    <property type="match status" value="1"/>
</dbReference>